<dbReference type="RefSeq" id="XP_007673985.1">
    <property type="nucleotide sequence ID" value="XM_007675795.1"/>
</dbReference>
<dbReference type="GO" id="GO:0005737">
    <property type="term" value="C:cytoplasm"/>
    <property type="evidence" value="ECO:0007669"/>
    <property type="project" value="TreeGrafter"/>
</dbReference>
<gene>
    <name evidence="4" type="ORF">BAUCODRAFT_382713</name>
</gene>
<feature type="compositionally biased region" description="Polar residues" evidence="1">
    <location>
        <begin position="807"/>
        <end position="818"/>
    </location>
</feature>
<dbReference type="SUPFAM" id="SSF48065">
    <property type="entry name" value="DBL homology domain (DH-domain)"/>
    <property type="match status" value="1"/>
</dbReference>
<reference evidence="4 5" key="1">
    <citation type="journal article" date="2012" name="PLoS Pathog.">
        <title>Diverse lifestyles and strategies of plant pathogenesis encoded in the genomes of eighteen Dothideomycetes fungi.</title>
        <authorList>
            <person name="Ohm R.A."/>
            <person name="Feau N."/>
            <person name="Henrissat B."/>
            <person name="Schoch C.L."/>
            <person name="Horwitz B.A."/>
            <person name="Barry K.W."/>
            <person name="Condon B.J."/>
            <person name="Copeland A.C."/>
            <person name="Dhillon B."/>
            <person name="Glaser F."/>
            <person name="Hesse C.N."/>
            <person name="Kosti I."/>
            <person name="LaButti K."/>
            <person name="Lindquist E.A."/>
            <person name="Lucas S."/>
            <person name="Salamov A.A."/>
            <person name="Bradshaw R.E."/>
            <person name="Ciuffetti L."/>
            <person name="Hamelin R.C."/>
            <person name="Kema G.H.J."/>
            <person name="Lawrence C."/>
            <person name="Scott J.A."/>
            <person name="Spatafora J.W."/>
            <person name="Turgeon B.G."/>
            <person name="de Wit P.J.G.M."/>
            <person name="Zhong S."/>
            <person name="Goodwin S.B."/>
            <person name="Grigoriev I.V."/>
        </authorList>
    </citation>
    <scope>NUCLEOTIDE SEQUENCE [LARGE SCALE GENOMIC DNA]</scope>
    <source>
        <strain evidence="4 5">UAMH 10762</strain>
    </source>
</reference>
<organism evidence="4 5">
    <name type="scientific">Baudoinia panamericana (strain UAMH 10762)</name>
    <name type="common">Angels' share fungus</name>
    <name type="synonym">Baudoinia compniacensis (strain UAMH 10762)</name>
    <dbReference type="NCBI Taxonomy" id="717646"/>
    <lineage>
        <taxon>Eukaryota</taxon>
        <taxon>Fungi</taxon>
        <taxon>Dikarya</taxon>
        <taxon>Ascomycota</taxon>
        <taxon>Pezizomycotina</taxon>
        <taxon>Dothideomycetes</taxon>
        <taxon>Dothideomycetidae</taxon>
        <taxon>Mycosphaerellales</taxon>
        <taxon>Teratosphaeriaceae</taxon>
        <taxon>Baudoinia</taxon>
    </lineage>
</organism>
<feature type="compositionally biased region" description="Basic residues" evidence="1">
    <location>
        <begin position="326"/>
        <end position="337"/>
    </location>
</feature>
<feature type="region of interest" description="Disordered" evidence="1">
    <location>
        <begin position="807"/>
        <end position="843"/>
    </location>
</feature>
<dbReference type="Pfam" id="PF00621">
    <property type="entry name" value="RhoGEF"/>
    <property type="match status" value="1"/>
</dbReference>
<evidence type="ECO:0000313" key="5">
    <source>
        <dbReference type="Proteomes" id="UP000011761"/>
    </source>
</evidence>
<feature type="domain" description="PH" evidence="2">
    <location>
        <begin position="542"/>
        <end position="651"/>
    </location>
</feature>
<feature type="domain" description="DH" evidence="3">
    <location>
        <begin position="253"/>
        <end position="505"/>
    </location>
</feature>
<dbReference type="InterPro" id="IPR011993">
    <property type="entry name" value="PH-like_dom_sf"/>
</dbReference>
<dbReference type="PROSITE" id="PS50010">
    <property type="entry name" value="DH_2"/>
    <property type="match status" value="1"/>
</dbReference>
<dbReference type="InterPro" id="IPR051092">
    <property type="entry name" value="FYVE_RhoGEF_PH"/>
</dbReference>
<dbReference type="OrthoDB" id="8059989at2759"/>
<dbReference type="AlphaFoldDB" id="M2NIE7"/>
<evidence type="ECO:0000313" key="4">
    <source>
        <dbReference type="EMBL" id="EMC98865.1"/>
    </source>
</evidence>
<evidence type="ECO:0008006" key="6">
    <source>
        <dbReference type="Google" id="ProtNLM"/>
    </source>
</evidence>
<dbReference type="InterPro" id="IPR000219">
    <property type="entry name" value="DH_dom"/>
</dbReference>
<dbReference type="SUPFAM" id="SSF50729">
    <property type="entry name" value="PH domain-like"/>
    <property type="match status" value="1"/>
</dbReference>
<dbReference type="GO" id="GO:0005085">
    <property type="term" value="F:guanyl-nucleotide exchange factor activity"/>
    <property type="evidence" value="ECO:0007669"/>
    <property type="project" value="InterPro"/>
</dbReference>
<dbReference type="PROSITE" id="PS50003">
    <property type="entry name" value="PH_DOMAIN"/>
    <property type="match status" value="1"/>
</dbReference>
<dbReference type="OMA" id="WTHIQDD"/>
<protein>
    <recommendedName>
        <fullName evidence="6">DH domain-containing protein</fullName>
    </recommendedName>
</protein>
<sequence length="961" mass="107007">MYSRHAFERPLSSIESVDSSATVRHNRVGSFSTNSLSSAGSFLSPRLHLHALSRRASASAISDGSHVDASVCLPSVRFTGSEVETVDHRGDGLGEREEVDRCARDGQDHTASVRTSTSYESFYDVPESPPPHAFTRWVSTLRRKKQLNPSPVTPRTQRWTLDDFESRHASPAHVQPSHHKKSKSCASSTAWVTAVKSASATITSASVAGLSRMNSKVRRERQGSSVLSGSEPRPSVDTQRSMLDYAAKQRSRRRCEKLEELIRTEEGYVADLKALFNALLTFFGGESQPQAFARHCASTTIAQLVAAHQALLVELRRHLPFTGHVRSPRTSKGHSRYHSIDGSASHSRRLGSLRHPRRSLSIHRSDEDGESRLLCDPAIVSAAVETFTKRLGAFGLYEDFGQQYDLVRHAIEQAQEASLVWFEYDSAIETLAYTLGPMHSRKANYRKALSMKDLLIKPIQRLPRYVLLFTDVQKLTPVYDDPHAHTAVSALIHDLERICERVNESRQNGEYQRAVLSTWLVGDRLQFHGQLPQSAFLRLLGHVVLCGCLHIAYRSKDSIKGRYTICILFETTLLLATADDDDSRYSVLAGIALANATITECDNGKGLQCHTAPHSWKVVYQHLSKMYEIIFTACSATEANTWREKVSDLITVQSRAASETHRPSLELCSPLIEDMRTVGKALGRAGSFIRRMSRESLRRAATVTGTNNLSQVIIKNTQAVKEALDAPSRASLHVPRSQSVVTPSHIQTLAPRRADRVRIESILSGVWTKELLPYPGMTAKRSDEIRASANHVMRKFSMASITSNFSTTKRNPSYTSVQGLRKEDMPPPLNRASKGSDRETFKSRRPPLVDFHTAPEAFLPEDFDLNPTTAKRKPSALRTLTMSMERPFTPLLNESKPVPLRRAQSVRDVVRAAPVYTVVQQRTVTPAPPTVSNVPIGENHDASAKTPRKAKSKSRLLWIFA</sequence>
<feature type="region of interest" description="Disordered" evidence="1">
    <location>
        <begin position="929"/>
        <end position="949"/>
    </location>
</feature>
<dbReference type="PANTHER" id="PTHR12673">
    <property type="entry name" value="FACIOGENITAL DYSPLASIA PROTEIN"/>
    <property type="match status" value="1"/>
</dbReference>
<evidence type="ECO:0000259" key="2">
    <source>
        <dbReference type="PROSITE" id="PS50003"/>
    </source>
</evidence>
<dbReference type="PANTHER" id="PTHR12673:SF159">
    <property type="entry name" value="LD03170P"/>
    <property type="match status" value="1"/>
</dbReference>
<dbReference type="InterPro" id="IPR001849">
    <property type="entry name" value="PH_domain"/>
</dbReference>
<dbReference type="Gene3D" id="2.30.29.30">
    <property type="entry name" value="Pleckstrin-homology domain (PH domain)/Phosphotyrosine-binding domain (PTB)"/>
    <property type="match status" value="1"/>
</dbReference>
<feature type="region of interest" description="Disordered" evidence="1">
    <location>
        <begin position="324"/>
        <end position="350"/>
    </location>
</feature>
<name>M2NIE7_BAUPA</name>
<dbReference type="eggNOG" id="ENOG502S5Z0">
    <property type="taxonomic scope" value="Eukaryota"/>
</dbReference>
<evidence type="ECO:0000259" key="3">
    <source>
        <dbReference type="PROSITE" id="PS50010"/>
    </source>
</evidence>
<feature type="region of interest" description="Disordered" evidence="1">
    <location>
        <begin position="209"/>
        <end position="241"/>
    </location>
</feature>
<dbReference type="Gene3D" id="1.20.900.10">
    <property type="entry name" value="Dbl homology (DH) domain"/>
    <property type="match status" value="1"/>
</dbReference>
<dbReference type="STRING" id="717646.M2NIE7"/>
<dbReference type="InterPro" id="IPR035899">
    <property type="entry name" value="DBL_dom_sf"/>
</dbReference>
<proteinExistence type="predicted"/>
<accession>M2NIE7</accession>
<dbReference type="HOGENOM" id="CLU_010210_2_0_1"/>
<dbReference type="EMBL" id="KB445552">
    <property type="protein sequence ID" value="EMC98865.1"/>
    <property type="molecule type" value="Genomic_DNA"/>
</dbReference>
<keyword evidence="5" id="KW-1185">Reference proteome</keyword>
<dbReference type="Proteomes" id="UP000011761">
    <property type="component" value="Unassembled WGS sequence"/>
</dbReference>
<dbReference type="GeneID" id="19113484"/>
<evidence type="ECO:0000256" key="1">
    <source>
        <dbReference type="SAM" id="MobiDB-lite"/>
    </source>
</evidence>
<dbReference type="KEGG" id="bcom:BAUCODRAFT_382713"/>